<evidence type="ECO:0000313" key="2">
    <source>
        <dbReference type="EMBL" id="KAK3272391.1"/>
    </source>
</evidence>
<accession>A0AAE0G7M9</accession>
<gene>
    <name evidence="2" type="ORF">CYMTET_19313</name>
</gene>
<dbReference type="AlphaFoldDB" id="A0AAE0G7M9"/>
<proteinExistence type="predicted"/>
<organism evidence="2 3">
    <name type="scientific">Cymbomonas tetramitiformis</name>
    <dbReference type="NCBI Taxonomy" id="36881"/>
    <lineage>
        <taxon>Eukaryota</taxon>
        <taxon>Viridiplantae</taxon>
        <taxon>Chlorophyta</taxon>
        <taxon>Pyramimonadophyceae</taxon>
        <taxon>Pyramimonadales</taxon>
        <taxon>Pyramimonadaceae</taxon>
        <taxon>Cymbomonas</taxon>
    </lineage>
</organism>
<name>A0AAE0G7M9_9CHLO</name>
<comment type="caution">
    <text evidence="2">The sequence shown here is derived from an EMBL/GenBank/DDBJ whole genome shotgun (WGS) entry which is preliminary data.</text>
</comment>
<reference evidence="2 3" key="1">
    <citation type="journal article" date="2015" name="Genome Biol. Evol.">
        <title>Comparative Genomics of a Bacterivorous Green Alga Reveals Evolutionary Causalities and Consequences of Phago-Mixotrophic Mode of Nutrition.</title>
        <authorList>
            <person name="Burns J.A."/>
            <person name="Paasch A."/>
            <person name="Narechania A."/>
            <person name="Kim E."/>
        </authorList>
    </citation>
    <scope>NUCLEOTIDE SEQUENCE [LARGE SCALE GENOMIC DNA]</scope>
    <source>
        <strain evidence="2 3">PLY_AMNH</strain>
    </source>
</reference>
<evidence type="ECO:0000256" key="1">
    <source>
        <dbReference type="SAM" id="Coils"/>
    </source>
</evidence>
<protein>
    <submittedName>
        <fullName evidence="2">Uncharacterized protein</fullName>
    </submittedName>
</protein>
<keyword evidence="3" id="KW-1185">Reference proteome</keyword>
<sequence length="400" mass="44705">MGVDSVLQASEGAAHEARALLASASLDLLRTEEALSIERGRNATLKHTLASEKRAAREHKSKHTALQKTLKKQETVHTKHLRLAQKQLSEGEAEVAKVSLELERTRKQLASRANTAKADLQEELDACKTSRMEEARAHKQAKAPTVSYHRQGKQTIAVTAAKAKAAILSEENAYLHLENADLLAQIDDFSSTNEIVTYKGGQYVDFVRQTYYDLLAENVAAERIEPTMRIVLRRFVGREVGDLPRKSLCREMYAECLGLAQMQRGEVLTDPALEHATHSTDGTSKWQDKYNGGQWIVKTPQGKSRVYTGYLKDSADGTAMGIQKTLQEGLEDIEKAVTTLHPSTAARRVMNKILVVTKSTMSDRCITQKKFNLENFVDVRVQALRETIDSDDWDLLTEEE</sequence>
<keyword evidence="1" id="KW-0175">Coiled coil</keyword>
<feature type="coiled-coil region" evidence="1">
    <location>
        <begin position="81"/>
        <end position="108"/>
    </location>
</feature>
<dbReference type="EMBL" id="LGRX02008995">
    <property type="protein sequence ID" value="KAK3272391.1"/>
    <property type="molecule type" value="Genomic_DNA"/>
</dbReference>
<dbReference type="Proteomes" id="UP001190700">
    <property type="component" value="Unassembled WGS sequence"/>
</dbReference>
<evidence type="ECO:0000313" key="3">
    <source>
        <dbReference type="Proteomes" id="UP001190700"/>
    </source>
</evidence>